<evidence type="ECO:0000313" key="2">
    <source>
        <dbReference type="EMBL" id="PNI41875.1"/>
    </source>
</evidence>
<evidence type="ECO:0000313" key="3">
    <source>
        <dbReference type="Proteomes" id="UP000236370"/>
    </source>
</evidence>
<comment type="caution">
    <text evidence="2">The sequence shown here is derived from an EMBL/GenBank/DDBJ whole genome shotgun (WGS) entry which is preliminary data.</text>
</comment>
<organism evidence="2 3">
    <name type="scientific">Pan troglodytes</name>
    <name type="common">Chimpanzee</name>
    <dbReference type="NCBI Taxonomy" id="9598"/>
    <lineage>
        <taxon>Eukaryota</taxon>
        <taxon>Metazoa</taxon>
        <taxon>Chordata</taxon>
        <taxon>Craniata</taxon>
        <taxon>Vertebrata</taxon>
        <taxon>Euteleostomi</taxon>
        <taxon>Mammalia</taxon>
        <taxon>Eutheria</taxon>
        <taxon>Euarchontoglires</taxon>
        <taxon>Primates</taxon>
        <taxon>Haplorrhini</taxon>
        <taxon>Catarrhini</taxon>
        <taxon>Hominidae</taxon>
        <taxon>Pan</taxon>
    </lineage>
</organism>
<feature type="chain" id="PRO_5014339922" evidence="1">
    <location>
        <begin position="27"/>
        <end position="63"/>
    </location>
</feature>
<dbReference type="InterPro" id="IPR008972">
    <property type="entry name" value="Cupredoxin"/>
</dbReference>
<accession>A0A2J8L3P9</accession>
<dbReference type="EMBL" id="NBAG03000314">
    <property type="protein sequence ID" value="PNI41875.1"/>
    <property type="molecule type" value="Genomic_DNA"/>
</dbReference>
<dbReference type="Proteomes" id="UP000236370">
    <property type="component" value="Unassembled WGS sequence"/>
</dbReference>
<name>A0A2J8L3P9_PANTR</name>
<sequence>MWAMESGHLLWALLFMQSLWPQLTDGATRVYYLGIRDVQWNYAPKGRNVITNQPLDSDIYVKM</sequence>
<protein>
    <submittedName>
        <fullName evidence="2">HEPH isoform 9</fullName>
    </submittedName>
</protein>
<keyword evidence="1" id="KW-0732">Signal</keyword>
<proteinExistence type="predicted"/>
<feature type="signal peptide" evidence="1">
    <location>
        <begin position="1"/>
        <end position="26"/>
    </location>
</feature>
<dbReference type="AlphaFoldDB" id="A0A2J8L3P9"/>
<gene>
    <name evidence="2" type="ORF">CK820_G0033189</name>
</gene>
<reference evidence="2 3" key="1">
    <citation type="submission" date="2017-12" db="EMBL/GenBank/DDBJ databases">
        <title>High-resolution comparative analysis of great ape genomes.</title>
        <authorList>
            <person name="Pollen A."/>
            <person name="Hastie A."/>
            <person name="Hormozdiari F."/>
            <person name="Dougherty M."/>
            <person name="Liu R."/>
            <person name="Chaisson M."/>
            <person name="Hoppe E."/>
            <person name="Hill C."/>
            <person name="Pang A."/>
            <person name="Hillier L."/>
            <person name="Baker C."/>
            <person name="Armstrong J."/>
            <person name="Shendure J."/>
            <person name="Paten B."/>
            <person name="Wilson R."/>
            <person name="Chao H."/>
            <person name="Schneider V."/>
            <person name="Ventura M."/>
            <person name="Kronenberg Z."/>
            <person name="Murali S."/>
            <person name="Gordon D."/>
            <person name="Cantsilieris S."/>
            <person name="Munson K."/>
            <person name="Nelson B."/>
            <person name="Raja A."/>
            <person name="Underwood J."/>
            <person name="Diekhans M."/>
            <person name="Fiddes I."/>
            <person name="Haussler D."/>
            <person name="Eichler E."/>
        </authorList>
    </citation>
    <scope>NUCLEOTIDE SEQUENCE [LARGE SCALE GENOMIC DNA]</scope>
    <source>
        <strain evidence="2">Yerkes chimp pedigree #C0471</strain>
    </source>
</reference>
<evidence type="ECO:0000256" key="1">
    <source>
        <dbReference type="SAM" id="SignalP"/>
    </source>
</evidence>
<dbReference type="Gene3D" id="2.60.40.420">
    <property type="entry name" value="Cupredoxins - blue copper proteins"/>
    <property type="match status" value="1"/>
</dbReference>